<dbReference type="EMBL" id="HACG01012815">
    <property type="protein sequence ID" value="CEK59680.1"/>
    <property type="molecule type" value="Transcribed_RNA"/>
</dbReference>
<reference evidence="1" key="1">
    <citation type="submission" date="2014-12" db="EMBL/GenBank/DDBJ databases">
        <title>Insight into the proteome of Arion vulgaris.</title>
        <authorList>
            <person name="Aradska J."/>
            <person name="Bulat T."/>
            <person name="Smidak R."/>
            <person name="Sarate P."/>
            <person name="Gangsoo J."/>
            <person name="Sialana F."/>
            <person name="Bilban M."/>
            <person name="Lubec G."/>
        </authorList>
    </citation>
    <scope>NUCLEOTIDE SEQUENCE</scope>
    <source>
        <tissue evidence="1">Skin</tissue>
    </source>
</reference>
<name>A0A0B6YW26_9EUPU</name>
<accession>A0A0B6YW26</accession>
<dbReference type="AlphaFoldDB" id="A0A0B6YW26"/>
<protein>
    <submittedName>
        <fullName evidence="1">Uncharacterized protein</fullName>
    </submittedName>
</protein>
<evidence type="ECO:0000313" key="1">
    <source>
        <dbReference type="EMBL" id="CEK59680.1"/>
    </source>
</evidence>
<gene>
    <name evidence="1" type="primary">ORF37100</name>
</gene>
<proteinExistence type="predicted"/>
<organism evidence="1">
    <name type="scientific">Arion vulgaris</name>
    <dbReference type="NCBI Taxonomy" id="1028688"/>
    <lineage>
        <taxon>Eukaryota</taxon>
        <taxon>Metazoa</taxon>
        <taxon>Spiralia</taxon>
        <taxon>Lophotrochozoa</taxon>
        <taxon>Mollusca</taxon>
        <taxon>Gastropoda</taxon>
        <taxon>Heterobranchia</taxon>
        <taxon>Euthyneura</taxon>
        <taxon>Panpulmonata</taxon>
        <taxon>Eupulmonata</taxon>
        <taxon>Stylommatophora</taxon>
        <taxon>Helicina</taxon>
        <taxon>Arionoidea</taxon>
        <taxon>Arionidae</taxon>
        <taxon>Arion</taxon>
    </lineage>
</organism>
<sequence>IWRQRSTIYRRAGGNCRRYLRIGRHTSWLRAYALVGVKKTSERERENFTLEVYQLIKKSGPHKKLFISSEKDQTIAVTTGKT</sequence>
<feature type="non-terminal residue" evidence="1">
    <location>
        <position position="1"/>
    </location>
</feature>